<dbReference type="Pfam" id="PF07900">
    <property type="entry name" value="DUF1670"/>
    <property type="match status" value="1"/>
</dbReference>
<organism evidence="1">
    <name type="scientific">marine sediment metagenome</name>
    <dbReference type="NCBI Taxonomy" id="412755"/>
    <lineage>
        <taxon>unclassified sequences</taxon>
        <taxon>metagenomes</taxon>
        <taxon>ecological metagenomes</taxon>
    </lineage>
</organism>
<dbReference type="AlphaFoldDB" id="A0A0F9I737"/>
<gene>
    <name evidence="1" type="ORF">LCGC14_1616300</name>
</gene>
<protein>
    <recommendedName>
        <fullName evidence="2">DUF1670 domain-containing protein</fullName>
    </recommendedName>
</protein>
<dbReference type="InterPro" id="IPR012872">
    <property type="entry name" value="DUF1670"/>
</dbReference>
<evidence type="ECO:0008006" key="2">
    <source>
        <dbReference type="Google" id="ProtNLM"/>
    </source>
</evidence>
<name>A0A0F9I737_9ZZZZ</name>
<proteinExistence type="predicted"/>
<evidence type="ECO:0000313" key="1">
    <source>
        <dbReference type="EMBL" id="KKM23327.1"/>
    </source>
</evidence>
<dbReference type="EMBL" id="LAZR01013146">
    <property type="protein sequence ID" value="KKM23327.1"/>
    <property type="molecule type" value="Genomic_DNA"/>
</dbReference>
<sequence>MIVTSSQRKVDLEERLQSKTVEQMFLTSVEEGANCPPFVARAILDVAKSTFNVGNGAEHAVQKTRPGQMKVLGICASEPAGKPLKECRLSDAVLTLDAGVEDQVIRLTGAKSGVTDLRRKRLLRISSEALEQGVLLTREDIAYRILNCGTRTVTRDVKYFERLGIQVPLRGYCKDIGPALTHKTQIVEHFIKRMQPTQISRRTYHSLEAVERYILHFAKVGYLSFHYEKRLSASDIAFVAGISERLVIEYQALYERYSCSHRRRLREIVSLAKDPPKLEIAKKGGTQK</sequence>
<reference evidence="1" key="1">
    <citation type="journal article" date="2015" name="Nature">
        <title>Complex archaea that bridge the gap between prokaryotes and eukaryotes.</title>
        <authorList>
            <person name="Spang A."/>
            <person name="Saw J.H."/>
            <person name="Jorgensen S.L."/>
            <person name="Zaremba-Niedzwiedzka K."/>
            <person name="Martijn J."/>
            <person name="Lind A.E."/>
            <person name="van Eijk R."/>
            <person name="Schleper C."/>
            <person name="Guy L."/>
            <person name="Ettema T.J."/>
        </authorList>
    </citation>
    <scope>NUCLEOTIDE SEQUENCE</scope>
</reference>
<accession>A0A0F9I737</accession>
<comment type="caution">
    <text evidence="1">The sequence shown here is derived from an EMBL/GenBank/DDBJ whole genome shotgun (WGS) entry which is preliminary data.</text>
</comment>